<dbReference type="InterPro" id="IPR036938">
    <property type="entry name" value="PAP2/HPO_sf"/>
</dbReference>
<comment type="subcellular location">
    <subcellularLocation>
        <location evidence="2">Endoplasmic reticulum membrane</location>
        <topology evidence="2">Multi-pass membrane protein</topology>
    </subcellularLocation>
</comment>
<dbReference type="SUPFAM" id="SSF48317">
    <property type="entry name" value="Acid phosphatase/Vanadium-dependent haloperoxidase"/>
    <property type="match status" value="1"/>
</dbReference>
<gene>
    <name evidence="3" type="ORF">HK100_006013</name>
</gene>
<proteinExistence type="inferred from homology"/>
<keyword evidence="4" id="KW-1185">Reference proteome</keyword>
<dbReference type="GO" id="GO:0005789">
    <property type="term" value="C:endoplasmic reticulum membrane"/>
    <property type="evidence" value="ECO:0007669"/>
    <property type="project" value="UniProtKB-SubCell"/>
</dbReference>
<sequence>MQLLRPIPVETDPRHALGVTFFEYAADDAIIGQLMALLSLTPVFLMVSYATIICARRDLYAAAACAGQLLGELINDVLKNIFREPRPTTFLGSGYGMPSSHAQFMAYFATFVILHLQLRDTSNIGDLTLCEYEGVIAWERQAGLVDRGLAGTGVGKSVFEKKAKRKDN</sequence>
<dbReference type="Proteomes" id="UP001211907">
    <property type="component" value="Unassembled WGS sequence"/>
</dbReference>
<dbReference type="GO" id="GO:0008610">
    <property type="term" value="P:lipid biosynthetic process"/>
    <property type="evidence" value="ECO:0007669"/>
    <property type="project" value="TreeGrafter"/>
</dbReference>
<dbReference type="PANTHER" id="PTHR11247">
    <property type="entry name" value="PALMITOYL-PROTEIN THIOESTERASE/DOLICHYLDIPHOSPHATASE 1"/>
    <property type="match status" value="1"/>
</dbReference>
<keyword evidence="1 2" id="KW-0378">Hydrolase</keyword>
<comment type="caution">
    <text evidence="2">Lacks conserved residue(s) required for the propagation of feature annotation.</text>
</comment>
<dbReference type="GO" id="GO:0047874">
    <property type="term" value="F:dolichyldiphosphatase activity"/>
    <property type="evidence" value="ECO:0007669"/>
    <property type="project" value="UniProtKB-UniRule"/>
</dbReference>
<comment type="function">
    <text evidence="2">Required for efficient N-glycosylation. Necessary for maintaining optimal levels of dolichol-linked oligosaccharides. Hydrolyzes dolichyl pyrophosphate at a very high rate and dolichyl monophosphate at a much lower rate. Does not act on phosphatidate.</text>
</comment>
<keyword evidence="2" id="KW-1133">Transmembrane helix</keyword>
<feature type="transmembrane region" description="Helical" evidence="2">
    <location>
        <begin position="30"/>
        <end position="52"/>
    </location>
</feature>
<evidence type="ECO:0000313" key="3">
    <source>
        <dbReference type="EMBL" id="KAJ3094804.1"/>
    </source>
</evidence>
<evidence type="ECO:0000313" key="4">
    <source>
        <dbReference type="Proteomes" id="UP001211907"/>
    </source>
</evidence>
<dbReference type="PANTHER" id="PTHR11247:SF1">
    <property type="entry name" value="DOLICHYLDIPHOSPHATASE 1"/>
    <property type="match status" value="1"/>
</dbReference>
<comment type="catalytic activity">
    <reaction evidence="2">
        <text>a di-trans,poly-cis-dolichyl diphosphate + H2O = a di-trans,poly-cis-dolichyl phosphate + phosphate + H(+)</text>
        <dbReference type="Rhea" id="RHEA:14385"/>
        <dbReference type="Rhea" id="RHEA-COMP:19498"/>
        <dbReference type="Rhea" id="RHEA-COMP:19506"/>
        <dbReference type="ChEBI" id="CHEBI:15377"/>
        <dbReference type="ChEBI" id="CHEBI:15378"/>
        <dbReference type="ChEBI" id="CHEBI:43474"/>
        <dbReference type="ChEBI" id="CHEBI:57497"/>
        <dbReference type="ChEBI" id="CHEBI:57683"/>
        <dbReference type="EC" id="3.6.1.43"/>
    </reaction>
</comment>
<name>A0AAD5X907_9FUNG</name>
<keyword evidence="2" id="KW-0812">Transmembrane</keyword>
<accession>A0AAD5X907</accession>
<comment type="similarity">
    <text evidence="2">Belongs to the dolichyldiphosphatase family.</text>
</comment>
<dbReference type="EMBL" id="JADGJH010002793">
    <property type="protein sequence ID" value="KAJ3094804.1"/>
    <property type="molecule type" value="Genomic_DNA"/>
</dbReference>
<keyword evidence="2" id="KW-0256">Endoplasmic reticulum</keyword>
<organism evidence="3 4">
    <name type="scientific">Physocladia obscura</name>
    <dbReference type="NCBI Taxonomy" id="109957"/>
    <lineage>
        <taxon>Eukaryota</taxon>
        <taxon>Fungi</taxon>
        <taxon>Fungi incertae sedis</taxon>
        <taxon>Chytridiomycota</taxon>
        <taxon>Chytridiomycota incertae sedis</taxon>
        <taxon>Chytridiomycetes</taxon>
        <taxon>Chytridiales</taxon>
        <taxon>Chytriomycetaceae</taxon>
        <taxon>Physocladia</taxon>
    </lineage>
</organism>
<evidence type="ECO:0000256" key="1">
    <source>
        <dbReference type="ARBA" id="ARBA00022801"/>
    </source>
</evidence>
<dbReference type="GO" id="GO:0006487">
    <property type="term" value="P:protein N-linked glycosylation"/>
    <property type="evidence" value="ECO:0007669"/>
    <property type="project" value="UniProtKB-UniRule"/>
</dbReference>
<comment type="pathway">
    <text evidence="2">Protein modification; protein glycosylation.</text>
</comment>
<reference evidence="3" key="1">
    <citation type="submission" date="2020-05" db="EMBL/GenBank/DDBJ databases">
        <title>Phylogenomic resolution of chytrid fungi.</title>
        <authorList>
            <person name="Stajich J.E."/>
            <person name="Amses K."/>
            <person name="Simmons R."/>
            <person name="Seto K."/>
            <person name="Myers J."/>
            <person name="Bonds A."/>
            <person name="Quandt C.A."/>
            <person name="Barry K."/>
            <person name="Liu P."/>
            <person name="Grigoriev I."/>
            <person name="Longcore J.E."/>
            <person name="James T.Y."/>
        </authorList>
    </citation>
    <scope>NUCLEOTIDE SEQUENCE</scope>
    <source>
        <strain evidence="3">JEL0513</strain>
    </source>
</reference>
<dbReference type="AlphaFoldDB" id="A0AAD5X907"/>
<protein>
    <recommendedName>
        <fullName evidence="2">Dolichyldiphosphatase</fullName>
        <ecNumber evidence="2">3.6.1.43</ecNumber>
    </recommendedName>
</protein>
<keyword evidence="2" id="KW-0472">Membrane</keyword>
<evidence type="ECO:0000256" key="2">
    <source>
        <dbReference type="RuleBase" id="RU367078"/>
    </source>
</evidence>
<dbReference type="EC" id="3.6.1.43" evidence="2"/>
<comment type="caution">
    <text evidence="3">The sequence shown here is derived from an EMBL/GenBank/DDBJ whole genome shotgun (WGS) entry which is preliminary data.</text>
</comment>